<dbReference type="NCBIfam" id="TIGR03052">
    <property type="entry name" value="PS_I_psaI"/>
    <property type="match status" value="1"/>
</dbReference>
<keyword evidence="5 11" id="KW-0602">Photosynthesis</keyword>
<dbReference type="RefSeq" id="WP_071985341.1">
    <property type="nucleotide sequence ID" value="NZ_NJHS01000007.1"/>
</dbReference>
<comment type="caution">
    <text evidence="12">The sequence shown here is derived from an EMBL/GenBank/DDBJ whole genome shotgun (WGS) entry which is preliminary data.</text>
</comment>
<dbReference type="InterPro" id="IPR001302">
    <property type="entry name" value="PSI_PsaI"/>
</dbReference>
<feature type="transmembrane region" description="Helical" evidence="11">
    <location>
        <begin position="20"/>
        <end position="40"/>
    </location>
</feature>
<gene>
    <name evidence="11 12" type="primary">psaI</name>
    <name evidence="12" type="ORF">CEP15_02495</name>
</gene>
<dbReference type="GeneID" id="92781106"/>
<evidence type="ECO:0000313" key="12">
    <source>
        <dbReference type="EMBL" id="PNK00688.1"/>
    </source>
</evidence>
<keyword evidence="13" id="KW-1185">Reference proteome</keyword>
<evidence type="ECO:0000256" key="5">
    <source>
        <dbReference type="ARBA" id="ARBA00022531"/>
    </source>
</evidence>
<protein>
    <recommendedName>
        <fullName evidence="4 11">Photosystem I reaction center subunit VIII</fullName>
    </recommendedName>
</protein>
<evidence type="ECO:0000256" key="3">
    <source>
        <dbReference type="ARBA" id="ARBA00005252"/>
    </source>
</evidence>
<dbReference type="HAMAP" id="MF_00431">
    <property type="entry name" value="PSI_PsaI"/>
    <property type="match status" value="1"/>
</dbReference>
<sequence length="46" mass="4882">MSGSLFPSILAYSSFLPSIFVPLTGLVLPAVAFASLFLYIESEDIG</sequence>
<evidence type="ECO:0000256" key="4">
    <source>
        <dbReference type="ARBA" id="ARBA00019929"/>
    </source>
</evidence>
<keyword evidence="10 11" id="KW-0472">Membrane</keyword>
<evidence type="ECO:0000256" key="6">
    <source>
        <dbReference type="ARBA" id="ARBA00022692"/>
    </source>
</evidence>
<evidence type="ECO:0000256" key="1">
    <source>
        <dbReference type="ARBA" id="ARBA00003541"/>
    </source>
</evidence>
<organism evidence="12 13">
    <name type="scientific">Cylindrospermopsis raciborskii C07</name>
    <dbReference type="NCBI Taxonomy" id="2014886"/>
    <lineage>
        <taxon>Bacteria</taxon>
        <taxon>Bacillati</taxon>
        <taxon>Cyanobacteriota</taxon>
        <taxon>Cyanophyceae</taxon>
        <taxon>Nostocales</taxon>
        <taxon>Aphanizomenonaceae</taxon>
        <taxon>Cylindrospermopsis</taxon>
    </lineage>
</organism>
<keyword evidence="7 11" id="KW-0603">Photosystem I</keyword>
<evidence type="ECO:0000256" key="7">
    <source>
        <dbReference type="ARBA" id="ARBA00022836"/>
    </source>
</evidence>
<proteinExistence type="inferred from homology"/>
<dbReference type="EMBL" id="NJHS01000007">
    <property type="protein sequence ID" value="PNK00688.1"/>
    <property type="molecule type" value="Genomic_DNA"/>
</dbReference>
<keyword evidence="8 11" id="KW-1133">Transmembrane helix</keyword>
<dbReference type="PANTHER" id="PTHR35775:SF2">
    <property type="entry name" value="PHOTOSYSTEM I REACTION CENTER SUBUNIT VIII"/>
    <property type="match status" value="1"/>
</dbReference>
<dbReference type="Pfam" id="PF00796">
    <property type="entry name" value="PSI_8"/>
    <property type="match status" value="1"/>
</dbReference>
<evidence type="ECO:0000313" key="13">
    <source>
        <dbReference type="Proteomes" id="UP000236284"/>
    </source>
</evidence>
<accession>A0ABX4WR48</accession>
<name>A0ABX4WR48_9CYAN</name>
<dbReference type="SUPFAM" id="SSF81540">
    <property type="entry name" value="Subunit VIII of photosystem I reaction centre, PsaI"/>
    <property type="match status" value="1"/>
</dbReference>
<keyword evidence="9 11" id="KW-0793">Thylakoid</keyword>
<comment type="function">
    <text evidence="1 11">May help in the organization of the PsaL subunit.</text>
</comment>
<dbReference type="PANTHER" id="PTHR35775">
    <property type="match status" value="1"/>
</dbReference>
<evidence type="ECO:0000256" key="10">
    <source>
        <dbReference type="ARBA" id="ARBA00023136"/>
    </source>
</evidence>
<evidence type="ECO:0000256" key="8">
    <source>
        <dbReference type="ARBA" id="ARBA00022989"/>
    </source>
</evidence>
<reference evidence="12 13" key="1">
    <citation type="submission" date="2017-06" db="EMBL/GenBank/DDBJ databases">
        <title>Genome variation in co-occurring toxic Cylindrospermopsis raciborskii strains determines phenotypic plasticity.</title>
        <authorList>
            <person name="Willis A."/>
            <person name="Woodhouse J."/>
            <person name="Ongley S."/>
            <person name="Jex A."/>
            <person name="Burford M."/>
            <person name="Neilan B."/>
        </authorList>
    </citation>
    <scope>NUCLEOTIDE SEQUENCE [LARGE SCALE GENOMIC DNA]</scope>
    <source>
        <strain evidence="12 13">C07</strain>
    </source>
</reference>
<dbReference type="InterPro" id="IPR036357">
    <property type="entry name" value="PSI_PsaI_sf"/>
</dbReference>
<comment type="similarity">
    <text evidence="3 11">Belongs to the PsaI family.</text>
</comment>
<evidence type="ECO:0000256" key="2">
    <source>
        <dbReference type="ARBA" id="ARBA00004376"/>
    </source>
</evidence>
<evidence type="ECO:0000256" key="11">
    <source>
        <dbReference type="HAMAP-Rule" id="MF_00431"/>
    </source>
</evidence>
<evidence type="ECO:0000256" key="9">
    <source>
        <dbReference type="ARBA" id="ARBA00023078"/>
    </source>
</evidence>
<comment type="subcellular location">
    <subcellularLocation>
        <location evidence="2 11">Cellular thylakoid membrane</location>
        <topology evidence="2 11">Single-pass membrane protein</topology>
    </subcellularLocation>
</comment>
<dbReference type="Proteomes" id="UP000236284">
    <property type="component" value="Unassembled WGS sequence"/>
</dbReference>
<keyword evidence="6 11" id="KW-0812">Transmembrane</keyword>